<gene>
    <name evidence="11" type="ORF">A3H38_05530</name>
</gene>
<feature type="transmembrane region" description="Helical" evidence="9">
    <location>
        <begin position="253"/>
        <end position="270"/>
    </location>
</feature>
<organism evidence="11 12">
    <name type="scientific">candidate division WOR-1 bacterium RIFCSPLOWO2_02_FULL_46_20</name>
    <dbReference type="NCBI Taxonomy" id="1802567"/>
    <lineage>
        <taxon>Bacteria</taxon>
        <taxon>Bacillati</taxon>
        <taxon>Saganbacteria</taxon>
    </lineage>
</organism>
<dbReference type="Gene3D" id="1.10.287.130">
    <property type="match status" value="1"/>
</dbReference>
<reference evidence="11 12" key="1">
    <citation type="journal article" date="2016" name="Nat. Commun.">
        <title>Thousands of microbial genomes shed light on interconnected biogeochemical processes in an aquifer system.</title>
        <authorList>
            <person name="Anantharaman K."/>
            <person name="Brown C.T."/>
            <person name="Hug L.A."/>
            <person name="Sharon I."/>
            <person name="Castelle C.J."/>
            <person name="Probst A.J."/>
            <person name="Thomas B.C."/>
            <person name="Singh A."/>
            <person name="Wilkins M.J."/>
            <person name="Karaoz U."/>
            <person name="Brodie E.L."/>
            <person name="Williams K.H."/>
            <person name="Hubbard S.S."/>
            <person name="Banfield J.F."/>
        </authorList>
    </citation>
    <scope>NUCLEOTIDE SEQUENCE [LARGE SCALE GENOMIC DNA]</scope>
</reference>
<dbReference type="PROSITE" id="PS50109">
    <property type="entry name" value="HIS_KIN"/>
    <property type="match status" value="1"/>
</dbReference>
<accession>A0A1F4REL6</accession>
<name>A0A1F4REL6_UNCSA</name>
<evidence type="ECO:0000256" key="1">
    <source>
        <dbReference type="ARBA" id="ARBA00000085"/>
    </source>
</evidence>
<keyword evidence="9" id="KW-1133">Transmembrane helix</keyword>
<keyword evidence="6" id="KW-0418">Kinase</keyword>
<dbReference type="InterPro" id="IPR003661">
    <property type="entry name" value="HisK_dim/P_dom"/>
</dbReference>
<dbReference type="Pfam" id="PF16927">
    <property type="entry name" value="HisKA_7TM"/>
    <property type="match status" value="1"/>
</dbReference>
<dbReference type="InterPro" id="IPR031621">
    <property type="entry name" value="HisKA_7TM"/>
</dbReference>
<evidence type="ECO:0000313" key="11">
    <source>
        <dbReference type="EMBL" id="OGC06630.1"/>
    </source>
</evidence>
<keyword evidence="7" id="KW-0067">ATP-binding</keyword>
<proteinExistence type="predicted"/>
<comment type="catalytic activity">
    <reaction evidence="1">
        <text>ATP + protein L-histidine = ADP + protein N-phospho-L-histidine.</text>
        <dbReference type="EC" id="2.7.13.3"/>
    </reaction>
</comment>
<evidence type="ECO:0000313" key="12">
    <source>
        <dbReference type="Proteomes" id="UP000176938"/>
    </source>
</evidence>
<comment type="caution">
    <text evidence="11">The sequence shown here is derived from an EMBL/GenBank/DDBJ whole genome shotgun (WGS) entry which is preliminary data.</text>
</comment>
<dbReference type="InterPro" id="IPR003594">
    <property type="entry name" value="HATPase_dom"/>
</dbReference>
<dbReference type="AlphaFoldDB" id="A0A1F4REL6"/>
<evidence type="ECO:0000256" key="5">
    <source>
        <dbReference type="ARBA" id="ARBA00022741"/>
    </source>
</evidence>
<dbReference type="Proteomes" id="UP000176938">
    <property type="component" value="Unassembled WGS sequence"/>
</dbReference>
<dbReference type="EC" id="2.7.13.3" evidence="2"/>
<evidence type="ECO:0000256" key="6">
    <source>
        <dbReference type="ARBA" id="ARBA00022777"/>
    </source>
</evidence>
<dbReference type="SMART" id="SM00387">
    <property type="entry name" value="HATPase_c"/>
    <property type="match status" value="1"/>
</dbReference>
<feature type="domain" description="Histidine kinase" evidence="10">
    <location>
        <begin position="325"/>
        <end position="532"/>
    </location>
</feature>
<evidence type="ECO:0000259" key="10">
    <source>
        <dbReference type="PROSITE" id="PS50109"/>
    </source>
</evidence>
<dbReference type="GO" id="GO:0000155">
    <property type="term" value="F:phosphorelay sensor kinase activity"/>
    <property type="evidence" value="ECO:0007669"/>
    <property type="project" value="InterPro"/>
</dbReference>
<evidence type="ECO:0000256" key="7">
    <source>
        <dbReference type="ARBA" id="ARBA00022840"/>
    </source>
</evidence>
<evidence type="ECO:0000256" key="9">
    <source>
        <dbReference type="SAM" id="Phobius"/>
    </source>
</evidence>
<dbReference type="FunFam" id="3.30.565.10:FF:000006">
    <property type="entry name" value="Sensor histidine kinase WalK"/>
    <property type="match status" value="1"/>
</dbReference>
<dbReference type="InterPro" id="IPR005467">
    <property type="entry name" value="His_kinase_dom"/>
</dbReference>
<feature type="transmembrane region" description="Helical" evidence="9">
    <location>
        <begin position="162"/>
        <end position="184"/>
    </location>
</feature>
<evidence type="ECO:0000256" key="3">
    <source>
        <dbReference type="ARBA" id="ARBA00022553"/>
    </source>
</evidence>
<feature type="transmembrane region" description="Helical" evidence="9">
    <location>
        <begin position="64"/>
        <end position="84"/>
    </location>
</feature>
<feature type="transmembrane region" description="Helical" evidence="9">
    <location>
        <begin position="190"/>
        <end position="208"/>
    </location>
</feature>
<feature type="transmembrane region" description="Helical" evidence="9">
    <location>
        <begin position="30"/>
        <end position="52"/>
    </location>
</feature>
<feature type="transmembrane region" description="Helical" evidence="9">
    <location>
        <begin position="223"/>
        <end position="247"/>
    </location>
</feature>
<dbReference type="InterPro" id="IPR036890">
    <property type="entry name" value="HATPase_C_sf"/>
</dbReference>
<keyword evidence="8" id="KW-0902">Two-component regulatory system</keyword>
<evidence type="ECO:0000256" key="2">
    <source>
        <dbReference type="ARBA" id="ARBA00012438"/>
    </source>
</evidence>
<dbReference type="InterPro" id="IPR036097">
    <property type="entry name" value="HisK_dim/P_sf"/>
</dbReference>
<keyword evidence="9" id="KW-0472">Membrane</keyword>
<dbReference type="SMART" id="SM00388">
    <property type="entry name" value="HisKA"/>
    <property type="match status" value="1"/>
</dbReference>
<keyword evidence="3" id="KW-0597">Phosphoprotein</keyword>
<keyword evidence="5" id="KW-0547">Nucleotide-binding</keyword>
<dbReference type="SUPFAM" id="SSF55874">
    <property type="entry name" value="ATPase domain of HSP90 chaperone/DNA topoisomerase II/histidine kinase"/>
    <property type="match status" value="1"/>
</dbReference>
<dbReference type="Pfam" id="PF00512">
    <property type="entry name" value="HisKA"/>
    <property type="match status" value="1"/>
</dbReference>
<dbReference type="Gene3D" id="3.30.565.10">
    <property type="entry name" value="Histidine kinase-like ATPase, C-terminal domain"/>
    <property type="match status" value="1"/>
</dbReference>
<dbReference type="InterPro" id="IPR004358">
    <property type="entry name" value="Sig_transdc_His_kin-like_C"/>
</dbReference>
<sequence length="536" mass="60009">MFDPLLITSLASLLLAAFVFLKGGKSAPSLTLGFLSLSIAGWCFGQFMGGIVSDKAQVLFWTRLGLIGAVFLPVLFVHFTAAFLKKEHKLWLFYLIGCVFLLADFTPLLVADVAPIVGIGYYPQPGLIYQYFTFYVFICFIYGFFLLFRAYRFAKGEQRNQLLYLILGALIGFSGGATTFFPVWGIDFPILSRYALPLYVLITIYAILKHKLLNISVIVREGLIYSVLTLFFTGFYVSAVLITNYFLSRFVSLNPALTIALVVFASVLIFQPLRDKVQRLIDQVFFRGEYQYKKTINDLSVENQNLFRSLLQADKLASLGTLSAGMAHEIKNPLASIKGLTQVLEENLNDPAFIKKYQEIVCRQIDRMNNLIEKLLHFGQPKGLSLSEFNINRVIEEVLNLIEDQCRKRAIVVEKRLAKDFIIKGDAEQLSQVFMNLLLNAVQAMPEGGGLVVESRVANHESIVIEVTDNGQGIAADKLDNIFDPFYSTKDEGVGMGLAVAYRIVKEHGGEVKVESQVGKGTTFKIWLPIKQKPSA</sequence>
<evidence type="ECO:0000256" key="4">
    <source>
        <dbReference type="ARBA" id="ARBA00022679"/>
    </source>
</evidence>
<dbReference type="PRINTS" id="PR00344">
    <property type="entry name" value="BCTRLSENSOR"/>
</dbReference>
<dbReference type="PANTHER" id="PTHR43065:SF10">
    <property type="entry name" value="PEROXIDE STRESS-ACTIVATED HISTIDINE KINASE MAK3"/>
    <property type="match status" value="1"/>
</dbReference>
<keyword evidence="9" id="KW-0812">Transmembrane</keyword>
<dbReference type="GO" id="GO:0005524">
    <property type="term" value="F:ATP binding"/>
    <property type="evidence" value="ECO:0007669"/>
    <property type="project" value="UniProtKB-KW"/>
</dbReference>
<dbReference type="PANTHER" id="PTHR43065">
    <property type="entry name" value="SENSOR HISTIDINE KINASE"/>
    <property type="match status" value="1"/>
</dbReference>
<dbReference type="EMBL" id="METP01000016">
    <property type="protein sequence ID" value="OGC06630.1"/>
    <property type="molecule type" value="Genomic_DNA"/>
</dbReference>
<evidence type="ECO:0000256" key="8">
    <source>
        <dbReference type="ARBA" id="ARBA00023012"/>
    </source>
</evidence>
<feature type="transmembrane region" description="Helical" evidence="9">
    <location>
        <begin position="128"/>
        <end position="150"/>
    </location>
</feature>
<dbReference type="CDD" id="cd00082">
    <property type="entry name" value="HisKA"/>
    <property type="match status" value="1"/>
</dbReference>
<feature type="transmembrane region" description="Helical" evidence="9">
    <location>
        <begin position="6"/>
        <end position="23"/>
    </location>
</feature>
<keyword evidence="4" id="KW-0808">Transferase</keyword>
<dbReference type="Pfam" id="PF02518">
    <property type="entry name" value="HATPase_c"/>
    <property type="match status" value="1"/>
</dbReference>
<dbReference type="SUPFAM" id="SSF47384">
    <property type="entry name" value="Homodimeric domain of signal transducing histidine kinase"/>
    <property type="match status" value="1"/>
</dbReference>
<feature type="transmembrane region" description="Helical" evidence="9">
    <location>
        <begin position="91"/>
        <end position="122"/>
    </location>
</feature>
<protein>
    <recommendedName>
        <fullName evidence="2">histidine kinase</fullName>
        <ecNumber evidence="2">2.7.13.3</ecNumber>
    </recommendedName>
</protein>